<feature type="region of interest" description="Disordered" evidence="6">
    <location>
        <begin position="1936"/>
        <end position="1957"/>
    </location>
</feature>
<feature type="repeat" description="Xin" evidence="5">
    <location>
        <begin position="266"/>
        <end position="281"/>
    </location>
</feature>
<feature type="compositionally biased region" description="Polar residues" evidence="6">
    <location>
        <begin position="1498"/>
        <end position="1511"/>
    </location>
</feature>
<comment type="domain">
    <text evidence="5">Xin repeats bind F-actin.</text>
</comment>
<reference evidence="7 8" key="1">
    <citation type="submission" date="2024-06" db="EMBL/GenBank/DDBJ databases">
        <title>The draft genome of Grus japonensis, version 3.</title>
        <authorList>
            <person name="Nabeshima K."/>
            <person name="Suzuki S."/>
            <person name="Onuma M."/>
        </authorList>
    </citation>
    <scope>NUCLEOTIDE SEQUENCE [LARGE SCALE GENOMIC DNA]</scope>
    <source>
        <strain evidence="7 8">451A</strain>
    </source>
</reference>
<organism evidence="7 8">
    <name type="scientific">Grus japonensis</name>
    <name type="common">Japanese crane</name>
    <name type="synonym">Red-crowned crane</name>
    <dbReference type="NCBI Taxonomy" id="30415"/>
    <lineage>
        <taxon>Eukaryota</taxon>
        <taxon>Metazoa</taxon>
        <taxon>Chordata</taxon>
        <taxon>Craniata</taxon>
        <taxon>Vertebrata</taxon>
        <taxon>Euteleostomi</taxon>
        <taxon>Archelosauria</taxon>
        <taxon>Archosauria</taxon>
        <taxon>Dinosauria</taxon>
        <taxon>Saurischia</taxon>
        <taxon>Theropoda</taxon>
        <taxon>Coelurosauria</taxon>
        <taxon>Aves</taxon>
        <taxon>Neognathae</taxon>
        <taxon>Neoaves</taxon>
        <taxon>Gruiformes</taxon>
        <taxon>Gruidae</taxon>
        <taxon>Grus</taxon>
    </lineage>
</organism>
<keyword evidence="2" id="KW-0677">Repeat</keyword>
<evidence type="ECO:0000256" key="6">
    <source>
        <dbReference type="SAM" id="MobiDB-lite"/>
    </source>
</evidence>
<feature type="compositionally biased region" description="Polar residues" evidence="6">
    <location>
        <begin position="2040"/>
        <end position="2055"/>
    </location>
</feature>
<feature type="repeat" description="Xin" evidence="5">
    <location>
        <begin position="419"/>
        <end position="434"/>
    </location>
</feature>
<feature type="repeat" description="Xin" evidence="5">
    <location>
        <begin position="382"/>
        <end position="397"/>
    </location>
</feature>
<feature type="compositionally biased region" description="Low complexity" evidence="6">
    <location>
        <begin position="1576"/>
        <end position="1596"/>
    </location>
</feature>
<feature type="region of interest" description="Disordered" evidence="6">
    <location>
        <begin position="2118"/>
        <end position="2161"/>
    </location>
</feature>
<keyword evidence="3" id="KW-0965">Cell junction</keyword>
<feature type="region of interest" description="Disordered" evidence="6">
    <location>
        <begin position="24"/>
        <end position="98"/>
    </location>
</feature>
<dbReference type="EMBL" id="BAAFJT010000002">
    <property type="protein sequence ID" value="GAB0185010.1"/>
    <property type="molecule type" value="Genomic_DNA"/>
</dbReference>
<feature type="repeat" description="Xin" evidence="5">
    <location>
        <begin position="637"/>
        <end position="652"/>
    </location>
</feature>
<gene>
    <name evidence="7" type="ORF">GRJ2_000966300</name>
</gene>
<dbReference type="Pfam" id="PF08043">
    <property type="entry name" value="Xin"/>
    <property type="match status" value="13"/>
</dbReference>
<feature type="repeat" description="Xin" evidence="5">
    <location>
        <begin position="930"/>
        <end position="945"/>
    </location>
</feature>
<dbReference type="GO" id="GO:0070161">
    <property type="term" value="C:anchoring junction"/>
    <property type="evidence" value="ECO:0007669"/>
    <property type="project" value="UniProtKB-SubCell"/>
</dbReference>
<keyword evidence="4 5" id="KW-0009">Actin-binding</keyword>
<dbReference type="PROSITE" id="PS51389">
    <property type="entry name" value="XIN"/>
    <property type="match status" value="23"/>
</dbReference>
<evidence type="ECO:0000256" key="1">
    <source>
        <dbReference type="ARBA" id="ARBA00004282"/>
    </source>
</evidence>
<evidence type="ECO:0000256" key="5">
    <source>
        <dbReference type="PROSITE-ProRule" id="PRU00721"/>
    </source>
</evidence>
<feature type="repeat" description="Xin" evidence="5">
    <location>
        <begin position="709"/>
        <end position="724"/>
    </location>
</feature>
<feature type="compositionally biased region" description="Polar residues" evidence="6">
    <location>
        <begin position="2421"/>
        <end position="2430"/>
    </location>
</feature>
<feature type="region of interest" description="Disordered" evidence="6">
    <location>
        <begin position="1765"/>
        <end position="1905"/>
    </location>
</feature>
<feature type="repeat" description="Xin" evidence="5">
    <location>
        <begin position="892"/>
        <end position="907"/>
    </location>
</feature>
<name>A0ABC9WIK2_GRUJA</name>
<evidence type="ECO:0000313" key="7">
    <source>
        <dbReference type="EMBL" id="GAB0185010.1"/>
    </source>
</evidence>
<feature type="compositionally biased region" description="Low complexity" evidence="6">
    <location>
        <begin position="1868"/>
        <end position="1880"/>
    </location>
</feature>
<feature type="repeat" description="Xin" evidence="5">
    <location>
        <begin position="599"/>
        <end position="614"/>
    </location>
</feature>
<feature type="repeat" description="Xin" evidence="5">
    <location>
        <begin position="453"/>
        <end position="468"/>
    </location>
</feature>
<feature type="repeat" description="Xin" evidence="5">
    <location>
        <begin position="490"/>
        <end position="505"/>
    </location>
</feature>
<evidence type="ECO:0000256" key="4">
    <source>
        <dbReference type="ARBA" id="ARBA00023203"/>
    </source>
</evidence>
<accession>A0ABC9WIK2</accession>
<comment type="subcellular location">
    <subcellularLocation>
        <location evidence="1">Cell junction</location>
    </subcellularLocation>
</comment>
<evidence type="ECO:0000256" key="3">
    <source>
        <dbReference type="ARBA" id="ARBA00022949"/>
    </source>
</evidence>
<dbReference type="InterPro" id="IPR012510">
    <property type="entry name" value="Actin-binding_Xin_repeat"/>
</dbReference>
<feature type="repeat" description="Xin" evidence="5">
    <location>
        <begin position="306"/>
        <end position="321"/>
    </location>
</feature>
<keyword evidence="8" id="KW-1185">Reference proteome</keyword>
<feature type="compositionally biased region" description="Basic and acidic residues" evidence="6">
    <location>
        <begin position="1858"/>
        <end position="1867"/>
    </location>
</feature>
<comment type="caution">
    <text evidence="7">The sequence shown here is derived from an EMBL/GenBank/DDBJ whole genome shotgun (WGS) entry which is preliminary data.</text>
</comment>
<feature type="compositionally biased region" description="Basic and acidic residues" evidence="6">
    <location>
        <begin position="2145"/>
        <end position="2161"/>
    </location>
</feature>
<feature type="repeat" description="Xin" evidence="5">
    <location>
        <begin position="819"/>
        <end position="834"/>
    </location>
</feature>
<feature type="repeat" description="Xin" evidence="5">
    <location>
        <begin position="675"/>
        <end position="690"/>
    </location>
</feature>
<dbReference type="Proteomes" id="UP001623348">
    <property type="component" value="Unassembled WGS sequence"/>
</dbReference>
<feature type="repeat" description="Xin" evidence="5">
    <location>
        <begin position="344"/>
        <end position="359"/>
    </location>
</feature>
<protein>
    <submittedName>
        <fullName evidence="7">Xin actin-binding repeat-containing protein 1</fullName>
    </submittedName>
</protein>
<proteinExistence type="inferred from homology"/>
<feature type="repeat" description="Xin" evidence="5">
    <location>
        <begin position="1105"/>
        <end position="1120"/>
    </location>
</feature>
<feature type="repeat" description="Xin" evidence="5">
    <location>
        <begin position="1070"/>
        <end position="1085"/>
    </location>
</feature>
<dbReference type="PANTHER" id="PTHR22591:SF2">
    <property type="entry name" value="XIN ACTIN-BINDING REPEAT-CONTAINING PROTEIN 1"/>
    <property type="match status" value="1"/>
</dbReference>
<feature type="compositionally biased region" description="Polar residues" evidence="6">
    <location>
        <begin position="2080"/>
        <end position="2089"/>
    </location>
</feature>
<feature type="repeat" description="Xin" evidence="5">
    <location>
        <begin position="967"/>
        <end position="982"/>
    </location>
</feature>
<sequence length="2614" mass="289659">MPWKLIKMDRAMRQLYQSILDCESSMSKQEHRKSTVKDNSIRSPHSQKKSKMAEAQKSSKVAIKKMEDDLPPPPAPGSVQVIIPGNQDPNPLPVPPPKQAFSKFYQQRQVNELKRLYRHMHPELRKNLEEAVTEDLAEMLNTEDPNAQASVNLDKVLPGEVQSMRWIFENWALDSIGDHQATKKLTEEEIIPGGDVKSTSLKFESQSINGDSLSTPTKVSETDLARGDVHTARWLFETQPLDSLNKLYSDETEMQEAVLKEPVQGGDVKGARQLFEAQSLDAIGRCCSVEEKSILQLKSEIQELKGDVKKTIRLFQTEPLCAIRDKTGNIHEIKSVCREEIQSNAVRTARWLFETQPLDTINKDTSKVKIIRGISLEEIGRPDVSGARWIFETQPLDAIREITVEEQDFKASTDFVTGADVSKQRMLFETQTLDSLKGEASESIVAKEQVIGGDVKSTLWLFETQPMETLKDNFEVGQLKKVELSAEEKGDVKQRKHVFETCPFGSISKAFEEEIPATSMEEVVKGDVKSFKTLFETLPLDSIKQADAEPVTKEEEKIPAGNVKANQILFETTPLYAIKDSFGNFHEVTSVSREQIISGDVKNYKWMFETRPLDQFDESTKKVDIIRGITKQEVVAGDVRTAKWLFETQPMDVIHHQAMQGEGHPLVKREISQRGDVKTCRWLFETQPIHTLYEKAEKKQEEDGIVPQADVKSYTWMFETRPLDSLKGQEEQYLQVSKAYSQDELQGVDVKTVRHLFETEPLGSSVISEADRKKNMRYSSRVEIQSGEVSRVKEFFEAKPLDTATKPTSQKDDGTIEAGSVHKFTWLFENYPMDSLKDSSEGIQEIPPEKNIKGGDVGGKRFVFETYSLGQIHDKVDETELQKIQKDTMSKANVKSCTMLFESQPLYAIQDKEGGYHEVTSVQKEEIMKGDMKGARWLFETKPLDQIKKEEEVFVIRAVTQEDIKKGDVQAARWRFETEPLDSFSGGKMSVPRTVDDVQKGDVQSNKKLFESQQVGQKKYVRMVSVSDVQRGDVRTSTWLFENQPVDSLYGDAERGSSISTVQREDSQKGDVKRCTWLFETQPMDTLKDPEVTASAGAQEVIPRADVKSTTWLFESTPLDKFSASEGNIETELKERTMKETLEMLCTCQAIQHDGILIEANDMESVKMVKYQLSSPGAPDILKEEVVGGHLQRIMLQLLHRTNVEAQSVLVEEDREGKIKVSPLQLLDQSEAVKGKEDLSGNVAKALQGLLSQDASIKKGMVLQETKSGSVKMTLYSLLFHSVQQKVVKGDVKSTIGNLLASSQEQKTTATVKREDNERGNVQLFASCIEKGDLNYLKNLQQESEIQSLISSQAEQGEGESAPQVLQGAKMHILPNKEQIEKVVAESEPGAMEGAKKVFTCESMGKEGGLERETVHAAGVTGTTVQCLGKPLPTVMGKEEILSGGLKVTTKSIQRVADVSKKAEKEAASTTSLKEPKAMMQGKFPTQVTAQRGEMARKQQSSVTGEASQTQPEEKALGSDLQTAMQSLRLATAEAKNIQHHVQSKLQRNREEVHMACRQQAASTQGTVTLQSTVRQQDSASTTQESTSTAIRTTTSRVQEASKTHTSMSQKSITSHKKVSASEEVQGGQLLSQESQVVPSRDFSIKDGLYTATPVKTYINPFVESDYKEQSVQEERDVIIRGDVQTAIRALQSAATEQRLVEKEDVVRGNLKATLQSLEKSNVNVSRGDFKAAMIYRNAGQSYSVCKKKNETQVVSNQTAVVASGSQADNDFPPPPSVAVMKAEHCPPSTKATREGALPLPTSKDEAPGCSAPLQTPLPALPSLSCKPSDQSPAEKPRTSPKPEITAPLRKKPIPPPKPEHLLHEAHSASANNSTSRSTKPIPPPLPPKPPGLREISKPKPPPTELGLSCMEVCEQSGHGEVQAKCCTLETSVDKPVTVQGMSPERKLPRNTAKTPLQMAEERYKASKGGQGKVESDSAKTLKPIKNGVVTFEVEQGMISGKAAAPRRCPGEVVQRHIELCQDKNGCSSVSHPTCPGGAQTLNVPGQTEPSTSPVGHTIPPKRGDDVAQNASSKVERESVSNSYGSWDSQRVMQQVNERRQMCHSMSFHQQPINFEKQQQGSSGQLKCPDGDAETPGQEKPAVVMREKPKRETEDERRKRLSVHKEEIMKGNVKEAMEIFENLRRQEQLQEILTRVKEFEEETSKVDVKALKSFFEKVPDWVVHQKDHQAKQQDRAETLAKEDTDSVSSVELVFEDLERASAEIIHLKEQTLARLLDIEEAIRKALYSVSSLKSESDIAGLSGLFKESLGNTQSSVSSSNIRKISIVSSKAKQEGTTLETGEAAPVGGAKVAEKTEVTKAELEVPRLVQSRVSSPSSPSYISIESAARKTAESPKTAHSPWDVTSPDCLDTPGKKDAFAQDSFSSFNHPSAGSAGHDMTPFEKRPEPMQTKAGLSSVKQHTLGNANHQISEKERCPPDTSKGSCHCGMKAGFSDYCSLNVPSPQNPRRQKSILELQTGPDGSKLYGATRTVMEQYEEMDQFGNKIITSSTTVTKQSETQTSSTCNAVSHPQYEVSASPVFRRYLKSPGEDFHTNGSFQEPGVVFVTFGNSKPKK</sequence>
<feature type="compositionally biased region" description="Pro residues" evidence="6">
    <location>
        <begin position="1881"/>
        <end position="1891"/>
    </location>
</feature>
<dbReference type="PANTHER" id="PTHR22591">
    <property type="entry name" value="XIN"/>
    <property type="match status" value="1"/>
</dbReference>
<feature type="compositionally biased region" description="Polar residues" evidence="6">
    <location>
        <begin position="1597"/>
        <end position="1613"/>
    </location>
</feature>
<feature type="compositionally biased region" description="Polar residues" evidence="6">
    <location>
        <begin position="1562"/>
        <end position="1575"/>
    </location>
</feature>
<evidence type="ECO:0000313" key="8">
    <source>
        <dbReference type="Proteomes" id="UP001623348"/>
    </source>
</evidence>
<feature type="repeat" description="Xin" evidence="5">
    <location>
        <begin position="748"/>
        <end position="763"/>
    </location>
</feature>
<feature type="region of interest" description="Disordered" evidence="6">
    <location>
        <begin position="2385"/>
        <end position="2450"/>
    </location>
</feature>
<dbReference type="GO" id="GO:0003779">
    <property type="term" value="F:actin binding"/>
    <property type="evidence" value="ECO:0007669"/>
    <property type="project" value="UniProtKB-UniRule"/>
</dbReference>
<evidence type="ECO:0000256" key="2">
    <source>
        <dbReference type="ARBA" id="ARBA00022737"/>
    </source>
</evidence>
<feature type="repeat" description="Xin" evidence="5">
    <location>
        <begin position="227"/>
        <end position="242"/>
    </location>
</feature>
<comment type="similarity">
    <text evidence="5">Belongs to the Xin family.</text>
</comment>
<feature type="repeat" description="Xin" evidence="5">
    <location>
        <begin position="194"/>
        <end position="209"/>
    </location>
</feature>
<feature type="region of interest" description="Disordered" evidence="6">
    <location>
        <begin position="2038"/>
        <end position="2089"/>
    </location>
</feature>
<feature type="repeat" description="Xin" evidence="5">
    <location>
        <begin position="1001"/>
        <end position="1016"/>
    </location>
</feature>
<dbReference type="InterPro" id="IPR030072">
    <property type="entry name" value="XIRP1/XIRP2"/>
</dbReference>
<feature type="region of interest" description="Disordered" evidence="6">
    <location>
        <begin position="1562"/>
        <end position="1616"/>
    </location>
</feature>
<feature type="repeat" description="Xin" evidence="5">
    <location>
        <begin position="526"/>
        <end position="541"/>
    </location>
</feature>
<feature type="region of interest" description="Disordered" evidence="6">
    <location>
        <begin position="1491"/>
        <end position="1516"/>
    </location>
</feature>
<feature type="repeat" description="Xin" evidence="5">
    <location>
        <begin position="1032"/>
        <end position="1047"/>
    </location>
</feature>
<feature type="compositionally biased region" description="Basic and acidic residues" evidence="6">
    <location>
        <begin position="28"/>
        <end position="40"/>
    </location>
</feature>